<evidence type="ECO:0000313" key="2">
    <source>
        <dbReference type="EMBL" id="QXI73195.1"/>
    </source>
</evidence>
<name>A0A8F4XAX7_NPVBM</name>
<protein>
    <submittedName>
        <fullName evidence="2">LEF-1</fullName>
    </submittedName>
</protein>
<organism evidence="2">
    <name type="scientific">Bombyx mori nuclear polyhedrosis virus</name>
    <name type="common">BmNPV</name>
    <dbReference type="NCBI Taxonomy" id="271108"/>
    <lineage>
        <taxon>Viruses</taxon>
        <taxon>Viruses incertae sedis</taxon>
        <taxon>Naldaviricetes</taxon>
        <taxon>Lefavirales</taxon>
        <taxon>Baculoviridae</taxon>
        <taxon>Alphabaculovirus</taxon>
        <taxon>Alphabaculovirus bomori</taxon>
    </lineage>
</organism>
<reference evidence="2" key="1">
    <citation type="submission" date="2020-05" db="EMBL/GenBank/DDBJ databases">
        <authorList>
            <person name="Xu G."/>
            <person name="Xiong Y."/>
            <person name="Gong T."/>
            <person name="Shi Y."/>
            <person name="Liu X."/>
            <person name="Liu S."/>
            <person name="Xiao F."/>
            <person name="Zhang Y."/>
            <person name="Ran X."/>
            <person name="Xiao D."/>
        </authorList>
    </citation>
    <scope>NUCLEOTIDE SEQUENCE</scope>
    <source>
        <strain evidence="2">Baoshan</strain>
    </source>
</reference>
<dbReference type="SUPFAM" id="SSF56747">
    <property type="entry name" value="Prim-pol domain"/>
    <property type="match status" value="1"/>
</dbReference>
<feature type="region of interest" description="Disordered" evidence="1">
    <location>
        <begin position="248"/>
        <end position="285"/>
    </location>
</feature>
<proteinExistence type="predicted"/>
<gene>
    <name evidence="2" type="primary">lef-1</name>
</gene>
<dbReference type="EMBL" id="MT501299">
    <property type="protein sequence ID" value="QXI73195.1"/>
    <property type="molecule type" value="Genomic_DNA"/>
</dbReference>
<evidence type="ECO:0000256" key="1">
    <source>
        <dbReference type="SAM" id="MobiDB-lite"/>
    </source>
</evidence>
<sequence length="285" mass="32595">MLLCNYTQKRVDMMWDAIAYNDSRKYAFMTVNARWIHADKYFDTAAQLYSYIVQNKVSDVHVKPLDDGGGREWVVDADYKNYVDEHDLMLKIYIGATAFLLFYTEENVSRVMYTGNRGFHLWLKFTDKFKITSAQNVRVHRYKAFEKPAKLDSDCIQPGSFAHCVREAVRLYVPHMQDSNLDALTLQYWPDVDRDIFCNVNKQIRAPYSYNYKGTKFSRCITKELLDKLKQCYPGYGIGGCGPVTTTTTTTTTTPSPPKIGSIQTTTPPSPPKIGSIQTTTKSTT</sequence>
<accession>A0A8F4XAX7</accession>
<organismHost>
    <name type="scientific">Bombyx mori</name>
    <name type="common">Silk moth</name>
    <dbReference type="NCBI Taxonomy" id="7091"/>
</organismHost>
<feature type="compositionally biased region" description="Polar residues" evidence="1">
    <location>
        <begin position="276"/>
        <end position="285"/>
    </location>
</feature>